<reference evidence="5 6" key="1">
    <citation type="journal article" date="2010" name="Environ. Microbiol.">
        <title>Genomic analysis of oceanic cyanobacterial myoviruses compared with T4-like myoviruses from diverse hosts and environments.</title>
        <authorList>
            <person name="Sullivan M.B."/>
            <person name="Huang K.H."/>
            <person name="Ignacio-Espinoza J.C."/>
            <person name="Berlin A.M."/>
            <person name="Kelly L."/>
            <person name="Weigele P.R."/>
            <person name="DeFrancesco A.S."/>
            <person name="Kern S.E."/>
            <person name="Thompson L.R."/>
            <person name="Young S."/>
            <person name="Yandava C."/>
            <person name="Fu R."/>
            <person name="Krastins B."/>
            <person name="Chase M."/>
            <person name="Sarracino D."/>
            <person name="Osburne M.S."/>
            <person name="Henn M.R."/>
            <person name="Chisholm S.W."/>
        </authorList>
    </citation>
    <scope>NUCLEOTIDE SEQUENCE [LARGE SCALE GENOMIC DNA]</scope>
    <source>
        <strain evidence="5">8109-3</strain>
    </source>
</reference>
<evidence type="ECO:0000313" key="5">
    <source>
        <dbReference type="EMBL" id="ADO98321.1"/>
    </source>
</evidence>
<evidence type="ECO:0000259" key="4">
    <source>
        <dbReference type="Pfam" id="PF00852"/>
    </source>
</evidence>
<dbReference type="GeneID" id="10328824"/>
<dbReference type="KEGG" id="vg:10328824"/>
<dbReference type="SUPFAM" id="SSF53756">
    <property type="entry name" value="UDP-Glycosyltransferase/glycogen phosphorylase"/>
    <property type="match status" value="1"/>
</dbReference>
<name>E3SLH3_9CAUD</name>
<evidence type="ECO:0000313" key="6">
    <source>
        <dbReference type="Proteomes" id="UP000006527"/>
    </source>
</evidence>
<dbReference type="Pfam" id="PF00852">
    <property type="entry name" value="Glyco_transf_10"/>
    <property type="match status" value="1"/>
</dbReference>
<dbReference type="InterPro" id="IPR001503">
    <property type="entry name" value="Glyco_trans_10"/>
</dbReference>
<dbReference type="RefSeq" id="YP_004324308.1">
    <property type="nucleotide sequence ID" value="NC_015287.1"/>
</dbReference>
<dbReference type="InterPro" id="IPR038577">
    <property type="entry name" value="GT10-like_C_sf"/>
</dbReference>
<proteinExistence type="inferred from homology"/>
<protein>
    <submittedName>
        <fullName evidence="5">Putative transferase</fullName>
    </submittedName>
</protein>
<dbReference type="OrthoDB" id="33736at10239"/>
<dbReference type="EMBL" id="GU071098">
    <property type="protein sequence ID" value="ADO98321.1"/>
    <property type="molecule type" value="Genomic_DNA"/>
</dbReference>
<keyword evidence="2" id="KW-0328">Glycosyltransferase</keyword>
<evidence type="ECO:0000256" key="1">
    <source>
        <dbReference type="ARBA" id="ARBA00008919"/>
    </source>
</evidence>
<evidence type="ECO:0000256" key="3">
    <source>
        <dbReference type="ARBA" id="ARBA00022679"/>
    </source>
</evidence>
<comment type="similarity">
    <text evidence="1">Belongs to the glycosyltransferase 10 family.</text>
</comment>
<gene>
    <name evidence="5" type="ORF">SSSM7_256</name>
</gene>
<keyword evidence="3 5" id="KW-0808">Transferase</keyword>
<dbReference type="Gene3D" id="3.40.50.11660">
    <property type="entry name" value="Glycosyl transferase family 10, C-terminal domain"/>
    <property type="match status" value="1"/>
</dbReference>
<dbReference type="GO" id="GO:0016020">
    <property type="term" value="C:membrane"/>
    <property type="evidence" value="ECO:0007669"/>
    <property type="project" value="InterPro"/>
</dbReference>
<organism evidence="5 6">
    <name type="scientific">Synechococcus phage S-SSM7</name>
    <dbReference type="NCBI Taxonomy" id="445686"/>
    <lineage>
        <taxon>Viruses</taxon>
        <taxon>Duplodnaviria</taxon>
        <taxon>Heunggongvirae</taxon>
        <taxon>Uroviricota</taxon>
        <taxon>Caudoviricetes</taxon>
        <taxon>Pantevenvirales</taxon>
        <taxon>Kyanoviridae</taxon>
        <taxon>Lipsvirus</taxon>
        <taxon>Lipsvirus ssm7</taxon>
    </lineage>
</organism>
<dbReference type="InterPro" id="IPR055270">
    <property type="entry name" value="Glyco_tran_10_C"/>
</dbReference>
<accession>E3SLH3</accession>
<dbReference type="GO" id="GO:0046920">
    <property type="term" value="F:alpha-(1-&gt;3)-fucosyltransferase activity"/>
    <property type="evidence" value="ECO:0007669"/>
    <property type="project" value="TreeGrafter"/>
</dbReference>
<dbReference type="PANTHER" id="PTHR11929:SF194">
    <property type="entry name" value="ALPHA-(1,3)-FUCOSYLTRANSFERASE 10"/>
    <property type="match status" value="1"/>
</dbReference>
<sequence>MNKYDAEAAALREAVEKAKKSPTGMDFPVLGPESKFPINLYCNDSLEPSTSANNRSVYTRWMRNGTGLVNLYVNGEALKVLEDNSDKPKFIWLLESREIIPDQYKFIEENYDFVASRVDGIFTCDQRLTHEAGPDGKFLYCISNAAPWVMDRDVYSKSKLVSMVASNKGYTVGHQRRLKVVEAYYKKQGGDDLFGWGLPQELPLKEKSKALRDYMFSFAVENANYPTYFTEKLTDCFACGTIPVYYGTAGVAQYFNPEGIIFLDEKKPWENIPWDKLTPEYYESKKDVIQENFEIAQCMRVAEDYMYGNYFAQLDPLRHQKPQVS</sequence>
<evidence type="ECO:0000256" key="2">
    <source>
        <dbReference type="ARBA" id="ARBA00022676"/>
    </source>
</evidence>
<keyword evidence="6" id="KW-1185">Reference proteome</keyword>
<feature type="domain" description="Fucosyltransferase C-terminal" evidence="4">
    <location>
        <begin position="156"/>
        <end position="257"/>
    </location>
</feature>
<dbReference type="Proteomes" id="UP000006527">
    <property type="component" value="Segment"/>
</dbReference>
<dbReference type="PANTHER" id="PTHR11929">
    <property type="entry name" value="ALPHA- 1,3 -FUCOSYLTRANSFERASE"/>
    <property type="match status" value="1"/>
</dbReference>